<dbReference type="AlphaFoldDB" id="E8N0V1"/>
<dbReference type="SUPFAM" id="SSF56672">
    <property type="entry name" value="DNA/RNA polymerases"/>
    <property type="match status" value="1"/>
</dbReference>
<dbReference type="KEGG" id="atm:ANT_04620"/>
<dbReference type="HOGENOM" id="CLU_1933642_0_0_0"/>
<dbReference type="EMBL" id="AP012029">
    <property type="protein sequence ID" value="BAJ62496.1"/>
    <property type="molecule type" value="Genomic_DNA"/>
</dbReference>
<evidence type="ECO:0000256" key="1">
    <source>
        <dbReference type="SAM" id="Phobius"/>
    </source>
</evidence>
<gene>
    <name evidence="2" type="ordered locus">ANT_04620</name>
</gene>
<keyword evidence="1" id="KW-0472">Membrane</keyword>
<dbReference type="Gene3D" id="1.10.150.20">
    <property type="entry name" value="5' to 3' exonuclease, C-terminal subdomain"/>
    <property type="match status" value="1"/>
</dbReference>
<keyword evidence="1" id="KW-1133">Transmembrane helix</keyword>
<organism evidence="2 3">
    <name type="scientific">Anaerolinea thermophila (strain DSM 14523 / JCM 11388 / NBRC 100420 / UNI-1)</name>
    <dbReference type="NCBI Taxonomy" id="926569"/>
    <lineage>
        <taxon>Bacteria</taxon>
        <taxon>Bacillati</taxon>
        <taxon>Chloroflexota</taxon>
        <taxon>Anaerolineae</taxon>
        <taxon>Anaerolineales</taxon>
        <taxon>Anaerolineaceae</taxon>
        <taxon>Anaerolinea</taxon>
    </lineage>
</organism>
<accession>E8N0V1</accession>
<dbReference type="InterPro" id="IPR043502">
    <property type="entry name" value="DNA/RNA_pol_sf"/>
</dbReference>
<feature type="transmembrane region" description="Helical" evidence="1">
    <location>
        <begin position="12"/>
        <end position="29"/>
    </location>
</feature>
<dbReference type="Pfam" id="PF14520">
    <property type="entry name" value="HHH_5"/>
    <property type="match status" value="1"/>
</dbReference>
<evidence type="ECO:0000313" key="2">
    <source>
        <dbReference type="EMBL" id="BAJ62496.1"/>
    </source>
</evidence>
<dbReference type="RefSeq" id="WP_013558892.1">
    <property type="nucleotide sequence ID" value="NC_014960.1"/>
</dbReference>
<keyword evidence="1" id="KW-0812">Transmembrane</keyword>
<dbReference type="eggNOG" id="COG3743">
    <property type="taxonomic scope" value="Bacteria"/>
</dbReference>
<dbReference type="Proteomes" id="UP000008922">
    <property type="component" value="Chromosome"/>
</dbReference>
<keyword evidence="3" id="KW-1185">Reference proteome</keyword>
<sequence length="130" mass="14088">MHQRRGGVAWWLAFPLMGLLAGLFALLLLERRKRVHQQGPAVSPPAPSIVLPPEEDAPLPADDLTVIRGIGPKTAVVLAQAGIRTFAHLVQSSPDSLREVLSQSALRLPNASPEDWIAQAKARLERQTAP</sequence>
<protein>
    <submittedName>
        <fullName evidence="2">Uncharacterized protein</fullName>
    </submittedName>
</protein>
<name>E8N0V1_ANATU</name>
<dbReference type="STRING" id="926569.ANT_04620"/>
<reference evidence="2 3" key="1">
    <citation type="submission" date="2010-12" db="EMBL/GenBank/DDBJ databases">
        <title>Whole genome sequence of Anaerolinea thermophila UNI-1.</title>
        <authorList>
            <person name="Narita-Yamada S."/>
            <person name="Kishi E."/>
            <person name="Watanabe Y."/>
            <person name="Takasaki K."/>
            <person name="Ankai A."/>
            <person name="Oguchi A."/>
            <person name="Fukui S."/>
            <person name="Takahashi M."/>
            <person name="Yashiro I."/>
            <person name="Hosoyama A."/>
            <person name="Sekiguchi Y."/>
            <person name="Hanada S."/>
            <person name="Fujita N."/>
        </authorList>
    </citation>
    <scope>NUCLEOTIDE SEQUENCE [LARGE SCALE GENOMIC DNA]</scope>
    <source>
        <strain evidence="3">DSM 14523 / JCM 11388 / NBRC 100420 / UNI-1</strain>
    </source>
</reference>
<proteinExistence type="predicted"/>
<dbReference type="OrthoDB" id="154393at2"/>
<dbReference type="InParanoid" id="E8N0V1"/>
<evidence type="ECO:0000313" key="3">
    <source>
        <dbReference type="Proteomes" id="UP000008922"/>
    </source>
</evidence>